<dbReference type="InterPro" id="IPR001910">
    <property type="entry name" value="Inosine/uridine_hydrolase_dom"/>
</dbReference>
<keyword evidence="3" id="KW-1185">Reference proteome</keyword>
<proteinExistence type="predicted"/>
<dbReference type="GO" id="GO:0016787">
    <property type="term" value="F:hydrolase activity"/>
    <property type="evidence" value="ECO:0007669"/>
    <property type="project" value="UniProtKB-KW"/>
</dbReference>
<feature type="domain" description="Inosine/uridine-preferring nucleoside hydrolase" evidence="1">
    <location>
        <begin position="15"/>
        <end position="263"/>
    </location>
</feature>
<dbReference type="Pfam" id="PF01156">
    <property type="entry name" value="IU_nuc_hydro"/>
    <property type="match status" value="1"/>
</dbReference>
<comment type="caution">
    <text evidence="2">The sequence shown here is derived from an EMBL/GenBank/DDBJ whole genome shotgun (WGS) entry which is preliminary data.</text>
</comment>
<keyword evidence="2" id="KW-0378">Hydrolase</keyword>
<evidence type="ECO:0000313" key="3">
    <source>
        <dbReference type="Proteomes" id="UP001160301"/>
    </source>
</evidence>
<dbReference type="Proteomes" id="UP001160301">
    <property type="component" value="Unassembled WGS sequence"/>
</dbReference>
<evidence type="ECO:0000259" key="1">
    <source>
        <dbReference type="Pfam" id="PF01156"/>
    </source>
</evidence>
<dbReference type="RefSeq" id="WP_136965474.1">
    <property type="nucleotide sequence ID" value="NZ_JARZHI010000035.1"/>
</dbReference>
<dbReference type="SUPFAM" id="SSF53590">
    <property type="entry name" value="Nucleoside hydrolase"/>
    <property type="match status" value="1"/>
</dbReference>
<sequence length="362" mass="38373">MLSPHEARLGAAPAIFDMDIGTDPDDTCVAAMLAARPSRFQPALLVTSDETHEQGRARFLAGLLRAAGVALPVAAGLPSLRRRAACLVEEAGLARDDVPYSRDAVGEIVRVLDAYPQVDYVGLGPLTNLDAALSRRPDLAARVRLFQMGPALAGAYRREAAQYNARLDPGAFARVLGQVEAPRLLFSHSSWGSFGEGMRQKLGVYPDDPLAGALREAHPAARMFVRHLEAWVETGKDCSIMHDPLTVLSAALPGLVDFEEVSLVLREDGWVGLTEAAHGALGVGLPARGKVIAGVLAGPWGPVEGRTIEARMSLDTDDEATRRAIAEALLGEEGARVAEAWGTWNRGGGTSMTGSRTSITGS</sequence>
<dbReference type="EMBL" id="JARZHI010000035">
    <property type="protein sequence ID" value="MDI1433869.1"/>
    <property type="molecule type" value="Genomic_DNA"/>
</dbReference>
<name>A0ABT6NZZ1_9BACT</name>
<accession>A0ABT6NZZ1</accession>
<dbReference type="Gene3D" id="3.90.245.10">
    <property type="entry name" value="Ribonucleoside hydrolase-like"/>
    <property type="match status" value="1"/>
</dbReference>
<protein>
    <submittedName>
        <fullName evidence="2">Nucleoside hydrolase</fullName>
    </submittedName>
</protein>
<evidence type="ECO:0000313" key="2">
    <source>
        <dbReference type="EMBL" id="MDI1433869.1"/>
    </source>
</evidence>
<reference evidence="2 3" key="1">
    <citation type="submission" date="2023-04" db="EMBL/GenBank/DDBJ databases">
        <title>The genome sequence of Polyangium sorediatum DSM14670.</title>
        <authorList>
            <person name="Zhang X."/>
        </authorList>
    </citation>
    <scope>NUCLEOTIDE SEQUENCE [LARGE SCALE GENOMIC DNA]</scope>
    <source>
        <strain evidence="2 3">DSM 14670</strain>
    </source>
</reference>
<gene>
    <name evidence="2" type="ORF">QHF89_30500</name>
</gene>
<organism evidence="2 3">
    <name type="scientific">Polyangium sorediatum</name>
    <dbReference type="NCBI Taxonomy" id="889274"/>
    <lineage>
        <taxon>Bacteria</taxon>
        <taxon>Pseudomonadati</taxon>
        <taxon>Myxococcota</taxon>
        <taxon>Polyangia</taxon>
        <taxon>Polyangiales</taxon>
        <taxon>Polyangiaceae</taxon>
        <taxon>Polyangium</taxon>
    </lineage>
</organism>
<dbReference type="InterPro" id="IPR036452">
    <property type="entry name" value="Ribo_hydro-like"/>
</dbReference>